<evidence type="ECO:0000259" key="1">
    <source>
        <dbReference type="Pfam" id="PF22936"/>
    </source>
</evidence>
<accession>A0A8T3A9R3</accession>
<dbReference type="InterPro" id="IPR054722">
    <property type="entry name" value="PolX-like_BBD"/>
</dbReference>
<keyword evidence="3" id="KW-1185">Reference proteome</keyword>
<dbReference type="Pfam" id="PF22936">
    <property type="entry name" value="Pol_BBD"/>
    <property type="match status" value="1"/>
</dbReference>
<dbReference type="Proteomes" id="UP000829196">
    <property type="component" value="Unassembled WGS sequence"/>
</dbReference>
<dbReference type="AlphaFoldDB" id="A0A8T3A9R3"/>
<organism evidence="2 3">
    <name type="scientific">Dendrobium nobile</name>
    <name type="common">Orchid</name>
    <dbReference type="NCBI Taxonomy" id="94219"/>
    <lineage>
        <taxon>Eukaryota</taxon>
        <taxon>Viridiplantae</taxon>
        <taxon>Streptophyta</taxon>
        <taxon>Embryophyta</taxon>
        <taxon>Tracheophyta</taxon>
        <taxon>Spermatophyta</taxon>
        <taxon>Magnoliopsida</taxon>
        <taxon>Liliopsida</taxon>
        <taxon>Asparagales</taxon>
        <taxon>Orchidaceae</taxon>
        <taxon>Epidendroideae</taxon>
        <taxon>Malaxideae</taxon>
        <taxon>Dendrobiinae</taxon>
        <taxon>Dendrobium</taxon>
    </lineage>
</organism>
<evidence type="ECO:0000313" key="3">
    <source>
        <dbReference type="Proteomes" id="UP000829196"/>
    </source>
</evidence>
<evidence type="ECO:0000313" key="2">
    <source>
        <dbReference type="EMBL" id="KAI0492823.1"/>
    </source>
</evidence>
<dbReference type="OrthoDB" id="689502at2759"/>
<sequence length="146" mass="15637">MSRTSSLTLSHPTIMSSGVCKSFSSSPSMATPARPTCQIYGKSGHVALNCWHRCNFKYVPTAPRPPRAFLASPSATTTQEWVLDSGASTHFTQDGNNLHSPAAYQGSDTMSIANGTSLSIHNSSQGLLPLPDTPRKLRLSNLLHVP</sequence>
<reference evidence="2" key="1">
    <citation type="journal article" date="2022" name="Front. Genet.">
        <title>Chromosome-Scale Assembly of the Dendrobium nobile Genome Provides Insights Into the Molecular Mechanism of the Biosynthesis of the Medicinal Active Ingredient of Dendrobium.</title>
        <authorList>
            <person name="Xu Q."/>
            <person name="Niu S.-C."/>
            <person name="Li K.-L."/>
            <person name="Zheng P.-J."/>
            <person name="Zhang X.-J."/>
            <person name="Jia Y."/>
            <person name="Liu Y."/>
            <person name="Niu Y.-X."/>
            <person name="Yu L.-H."/>
            <person name="Chen D.-F."/>
            <person name="Zhang G.-Q."/>
        </authorList>
    </citation>
    <scope>NUCLEOTIDE SEQUENCE</scope>
    <source>
        <tissue evidence="2">Leaf</tissue>
    </source>
</reference>
<comment type="caution">
    <text evidence="2">The sequence shown here is derived from an EMBL/GenBank/DDBJ whole genome shotgun (WGS) entry which is preliminary data.</text>
</comment>
<gene>
    <name evidence="2" type="ORF">KFK09_027099</name>
</gene>
<protein>
    <recommendedName>
        <fullName evidence="1">Retrovirus-related Pol polyprotein from transposon TNT 1-94-like beta-barrel domain-containing protein</fullName>
    </recommendedName>
</protein>
<dbReference type="EMBL" id="JAGYWB010000018">
    <property type="protein sequence ID" value="KAI0492823.1"/>
    <property type="molecule type" value="Genomic_DNA"/>
</dbReference>
<feature type="domain" description="Retrovirus-related Pol polyprotein from transposon TNT 1-94-like beta-barrel" evidence="1">
    <location>
        <begin position="81"/>
        <end position="146"/>
    </location>
</feature>
<proteinExistence type="predicted"/>
<name>A0A8T3A9R3_DENNO</name>